<gene>
    <name evidence="2" type="ORF">J2X11_000219</name>
</gene>
<organism evidence="2 3">
    <name type="scientific">Aeromicrobium panaciterrae</name>
    <dbReference type="NCBI Taxonomy" id="363861"/>
    <lineage>
        <taxon>Bacteria</taxon>
        <taxon>Bacillati</taxon>
        <taxon>Actinomycetota</taxon>
        <taxon>Actinomycetes</taxon>
        <taxon>Propionibacteriales</taxon>
        <taxon>Nocardioidaceae</taxon>
        <taxon>Aeromicrobium</taxon>
    </lineage>
</organism>
<dbReference type="Pfam" id="PF00561">
    <property type="entry name" value="Abhydrolase_1"/>
    <property type="match status" value="1"/>
</dbReference>
<evidence type="ECO:0000313" key="2">
    <source>
        <dbReference type="EMBL" id="MDR7085380.1"/>
    </source>
</evidence>
<dbReference type="PRINTS" id="PR00111">
    <property type="entry name" value="ABHYDROLASE"/>
</dbReference>
<dbReference type="InterPro" id="IPR029058">
    <property type="entry name" value="AB_hydrolase_fold"/>
</dbReference>
<dbReference type="RefSeq" id="WP_309965578.1">
    <property type="nucleotide sequence ID" value="NZ_JAVDWH010000001.1"/>
</dbReference>
<dbReference type="PANTHER" id="PTHR43798">
    <property type="entry name" value="MONOACYLGLYCEROL LIPASE"/>
    <property type="match status" value="1"/>
</dbReference>
<dbReference type="PRINTS" id="PR00412">
    <property type="entry name" value="EPOXHYDRLASE"/>
</dbReference>
<dbReference type="EMBL" id="JAVDWH010000001">
    <property type="protein sequence ID" value="MDR7085380.1"/>
    <property type="molecule type" value="Genomic_DNA"/>
</dbReference>
<dbReference type="SUPFAM" id="SSF53474">
    <property type="entry name" value="alpha/beta-Hydrolases"/>
    <property type="match status" value="1"/>
</dbReference>
<keyword evidence="3" id="KW-1185">Reference proteome</keyword>
<feature type="domain" description="AB hydrolase-1" evidence="1">
    <location>
        <begin position="27"/>
        <end position="268"/>
    </location>
</feature>
<sequence length="300" mass="33005">MTVEDFPVEHVTLHGERVAYRRAGQGPVLLLLHGIAGSSKTWIPAMRLLQHDYTVIAPDFLGHGESAKPHGDYSLGNHASNTRDFLDVLDIERATIVGQSFGGGVALQFAYQFPEICERLVLVDAGGLGREVNLMLRLVTLPGAEYVFPVVFPAFAGRYGRSVAQFLERRGIHNPAAGEIWSSYESLTDATNRRGFVRTIRAVIDPGGQSVSAVTRLYLAAHMPTLIVWGDRDKIIPVEHAHQAHAVMPNSRLAVMEGIGHFPHAEDPAGFVEILVDFLHTTDPSSFTREELRELRRNGG</sequence>
<evidence type="ECO:0000313" key="3">
    <source>
        <dbReference type="Proteomes" id="UP001257739"/>
    </source>
</evidence>
<dbReference type="InterPro" id="IPR050266">
    <property type="entry name" value="AB_hydrolase_sf"/>
</dbReference>
<dbReference type="Proteomes" id="UP001257739">
    <property type="component" value="Unassembled WGS sequence"/>
</dbReference>
<accession>A0ABU1UJM4</accession>
<protein>
    <submittedName>
        <fullName evidence="2">Pimeloyl-ACP methyl ester carboxylesterase</fullName>
    </submittedName>
</protein>
<dbReference type="PANTHER" id="PTHR43798:SF33">
    <property type="entry name" value="HYDROLASE, PUTATIVE (AFU_ORTHOLOGUE AFUA_2G14860)-RELATED"/>
    <property type="match status" value="1"/>
</dbReference>
<reference evidence="2 3" key="1">
    <citation type="submission" date="2023-07" db="EMBL/GenBank/DDBJ databases">
        <title>Sorghum-associated microbial communities from plants grown in Nebraska, USA.</title>
        <authorList>
            <person name="Schachtman D."/>
        </authorList>
    </citation>
    <scope>NUCLEOTIDE SEQUENCE [LARGE SCALE GENOMIC DNA]</scope>
    <source>
        <strain evidence="2 3">BE248</strain>
    </source>
</reference>
<proteinExistence type="predicted"/>
<dbReference type="Gene3D" id="3.40.50.1820">
    <property type="entry name" value="alpha/beta hydrolase"/>
    <property type="match status" value="1"/>
</dbReference>
<dbReference type="InterPro" id="IPR000639">
    <property type="entry name" value="Epox_hydrolase-like"/>
</dbReference>
<dbReference type="InterPro" id="IPR000073">
    <property type="entry name" value="AB_hydrolase_1"/>
</dbReference>
<comment type="caution">
    <text evidence="2">The sequence shown here is derived from an EMBL/GenBank/DDBJ whole genome shotgun (WGS) entry which is preliminary data.</text>
</comment>
<name>A0ABU1UJM4_9ACTN</name>
<evidence type="ECO:0000259" key="1">
    <source>
        <dbReference type="Pfam" id="PF00561"/>
    </source>
</evidence>